<dbReference type="InterPro" id="IPR020103">
    <property type="entry name" value="PsdUridine_synth_cat_dom_sf"/>
</dbReference>
<evidence type="ECO:0000313" key="6">
    <source>
        <dbReference type="EMBL" id="KRL63733.1"/>
    </source>
</evidence>
<feature type="active site" evidence="3">
    <location>
        <position position="135"/>
    </location>
</feature>
<dbReference type="InterPro" id="IPR050188">
    <property type="entry name" value="RluA_PseudoU_synthase"/>
</dbReference>
<dbReference type="Proteomes" id="UP000052013">
    <property type="component" value="Unassembled WGS sequence"/>
</dbReference>
<dbReference type="PATRIC" id="fig|1423739.3.peg.1609"/>
<dbReference type="GO" id="GO:0009982">
    <property type="term" value="F:pseudouridine synthase activity"/>
    <property type="evidence" value="ECO:0007669"/>
    <property type="project" value="InterPro"/>
</dbReference>
<dbReference type="InterPro" id="IPR006224">
    <property type="entry name" value="PsdUridine_synth_RluA-like_CS"/>
</dbReference>
<dbReference type="RefSeq" id="WP_057865903.1">
    <property type="nucleotide sequence ID" value="NZ_AZEY01000101.1"/>
</dbReference>
<dbReference type="PROSITE" id="PS01129">
    <property type="entry name" value="PSI_RLU"/>
    <property type="match status" value="1"/>
</dbReference>
<dbReference type="STRING" id="1423739.FC85_GL001536"/>
<dbReference type="CDD" id="cd02869">
    <property type="entry name" value="PseudoU_synth_RluA_like"/>
    <property type="match status" value="1"/>
</dbReference>
<comment type="function">
    <text evidence="4">Responsible for synthesis of pseudouridine from uracil.</text>
</comment>
<organism evidence="6 7">
    <name type="scientific">Lentilactobacillus diolivorans DSM 14421</name>
    <dbReference type="NCBI Taxonomy" id="1423739"/>
    <lineage>
        <taxon>Bacteria</taxon>
        <taxon>Bacillati</taxon>
        <taxon>Bacillota</taxon>
        <taxon>Bacilli</taxon>
        <taxon>Lactobacillales</taxon>
        <taxon>Lactobacillaceae</taxon>
        <taxon>Lentilactobacillus</taxon>
    </lineage>
</organism>
<dbReference type="GO" id="GO:0140098">
    <property type="term" value="F:catalytic activity, acting on RNA"/>
    <property type="evidence" value="ECO:0007669"/>
    <property type="project" value="UniProtKB-ARBA"/>
</dbReference>
<feature type="domain" description="Pseudouridine synthase RsuA/RluA-like" evidence="5">
    <location>
        <begin position="87"/>
        <end position="239"/>
    </location>
</feature>
<dbReference type="Pfam" id="PF00849">
    <property type="entry name" value="PseudoU_synth_2"/>
    <property type="match status" value="1"/>
</dbReference>
<evidence type="ECO:0000256" key="4">
    <source>
        <dbReference type="RuleBase" id="RU362028"/>
    </source>
</evidence>
<comment type="caution">
    <text evidence="6">The sequence shown here is derived from an EMBL/GenBank/DDBJ whole genome shotgun (WGS) entry which is preliminary data.</text>
</comment>
<protein>
    <recommendedName>
        <fullName evidence="4">Pseudouridine synthase</fullName>
        <ecNumber evidence="4">5.4.99.-</ecNumber>
    </recommendedName>
</protein>
<dbReference type="InterPro" id="IPR006145">
    <property type="entry name" value="PsdUridine_synth_RsuA/RluA"/>
</dbReference>
<name>A0A0R1SBK9_9LACO</name>
<dbReference type="PANTHER" id="PTHR21600:SF35">
    <property type="entry name" value="PSEUDOURIDINE SYNTHASE"/>
    <property type="match status" value="1"/>
</dbReference>
<dbReference type="PANTHER" id="PTHR21600">
    <property type="entry name" value="MITOCHONDRIAL RNA PSEUDOURIDINE SYNTHASE"/>
    <property type="match status" value="1"/>
</dbReference>
<dbReference type="Gene3D" id="3.30.2350.10">
    <property type="entry name" value="Pseudouridine synthase"/>
    <property type="match status" value="1"/>
</dbReference>
<sequence>MTKFSWTYVGDQPIKVRTFVMGHGVTRTLLKKIKYHGGQTLVNGESAFTNRMLIKNDVVTVVLPPEPENDHVPVSDVPINIIHEDDNFLVVNKPAGVASVPSHDRLNDSLVNRVKGYYLRHQYQNQKIHIVTRLDKDTSGLVIFAKHHFAHSVLDKQLKDHLIQKTYLAIVAGQIDNPHFEVYLPIGRVTDSFVKRQVVEGGKMSITEAWTAKQLVNQTLLRIQIHTGRTHQIRVHMSALGHPLIGDWLYNPDDESMARQALHCAKLSFYDPFVGKWINCEAPLPVDMASYINANKRQ</sequence>
<evidence type="ECO:0000259" key="5">
    <source>
        <dbReference type="Pfam" id="PF00849"/>
    </source>
</evidence>
<dbReference type="EC" id="5.4.99.-" evidence="4"/>
<comment type="similarity">
    <text evidence="2 4">Belongs to the pseudouridine synthase RluA family.</text>
</comment>
<dbReference type="AlphaFoldDB" id="A0A0R1SBK9"/>
<evidence type="ECO:0000256" key="1">
    <source>
        <dbReference type="ARBA" id="ARBA00000073"/>
    </source>
</evidence>
<keyword evidence="4" id="KW-0413">Isomerase</keyword>
<dbReference type="GO" id="GO:0003723">
    <property type="term" value="F:RNA binding"/>
    <property type="evidence" value="ECO:0007669"/>
    <property type="project" value="InterPro"/>
</dbReference>
<comment type="catalytic activity">
    <reaction evidence="1 4">
        <text>a uridine in RNA = a pseudouridine in RNA</text>
        <dbReference type="Rhea" id="RHEA:48348"/>
        <dbReference type="Rhea" id="RHEA-COMP:12068"/>
        <dbReference type="Rhea" id="RHEA-COMP:12069"/>
        <dbReference type="ChEBI" id="CHEBI:65314"/>
        <dbReference type="ChEBI" id="CHEBI:65315"/>
    </reaction>
</comment>
<accession>A0A0R1SBK9</accession>
<dbReference type="SUPFAM" id="SSF55120">
    <property type="entry name" value="Pseudouridine synthase"/>
    <property type="match status" value="1"/>
</dbReference>
<dbReference type="GO" id="GO:0000455">
    <property type="term" value="P:enzyme-directed rRNA pseudouridine synthesis"/>
    <property type="evidence" value="ECO:0007669"/>
    <property type="project" value="TreeGrafter"/>
</dbReference>
<reference evidence="6 7" key="1">
    <citation type="journal article" date="2015" name="Genome Announc.">
        <title>Expanding the biotechnology potential of lactobacilli through comparative genomics of 213 strains and associated genera.</title>
        <authorList>
            <person name="Sun Z."/>
            <person name="Harris H.M."/>
            <person name="McCann A."/>
            <person name="Guo C."/>
            <person name="Argimon S."/>
            <person name="Zhang W."/>
            <person name="Yang X."/>
            <person name="Jeffery I.B."/>
            <person name="Cooney J.C."/>
            <person name="Kagawa T.F."/>
            <person name="Liu W."/>
            <person name="Song Y."/>
            <person name="Salvetti E."/>
            <person name="Wrobel A."/>
            <person name="Rasinkangas P."/>
            <person name="Parkhill J."/>
            <person name="Rea M.C."/>
            <person name="O'Sullivan O."/>
            <person name="Ritari J."/>
            <person name="Douillard F.P."/>
            <person name="Paul Ross R."/>
            <person name="Yang R."/>
            <person name="Briner A.E."/>
            <person name="Felis G.E."/>
            <person name="de Vos W.M."/>
            <person name="Barrangou R."/>
            <person name="Klaenhammer T.R."/>
            <person name="Caufield P.W."/>
            <person name="Cui Y."/>
            <person name="Zhang H."/>
            <person name="O'Toole P.W."/>
        </authorList>
    </citation>
    <scope>NUCLEOTIDE SEQUENCE [LARGE SCALE GENOMIC DNA]</scope>
    <source>
        <strain evidence="6 7">DSM 14421</strain>
    </source>
</reference>
<proteinExistence type="inferred from homology"/>
<dbReference type="InterPro" id="IPR006225">
    <property type="entry name" value="PsdUridine_synth_RluC/D"/>
</dbReference>
<dbReference type="EMBL" id="AZEY01000101">
    <property type="protein sequence ID" value="KRL63733.1"/>
    <property type="molecule type" value="Genomic_DNA"/>
</dbReference>
<evidence type="ECO:0000256" key="3">
    <source>
        <dbReference type="PIRSR" id="PIRSR606225-1"/>
    </source>
</evidence>
<evidence type="ECO:0000313" key="7">
    <source>
        <dbReference type="Proteomes" id="UP000052013"/>
    </source>
</evidence>
<evidence type="ECO:0000256" key="2">
    <source>
        <dbReference type="ARBA" id="ARBA00010876"/>
    </source>
</evidence>
<gene>
    <name evidence="6" type="ORF">FC85_GL001536</name>
</gene>
<dbReference type="NCBIfam" id="TIGR00005">
    <property type="entry name" value="rluA_subfam"/>
    <property type="match status" value="1"/>
</dbReference>